<evidence type="ECO:0000256" key="1">
    <source>
        <dbReference type="SAM" id="MobiDB-lite"/>
    </source>
</evidence>
<dbReference type="GO" id="GO:0045881">
    <property type="term" value="P:positive regulation of sporulation resulting in formation of a cellular spore"/>
    <property type="evidence" value="ECO:0007669"/>
    <property type="project" value="TreeGrafter"/>
</dbReference>
<dbReference type="Pfam" id="PF02195">
    <property type="entry name" value="ParB_N"/>
    <property type="match status" value="1"/>
</dbReference>
<reference evidence="3 4" key="1">
    <citation type="submission" date="2016-10" db="EMBL/GenBank/DDBJ databases">
        <authorList>
            <person name="de Groot N.N."/>
        </authorList>
    </citation>
    <scope>NUCLEOTIDE SEQUENCE [LARGE SCALE GENOMIC DNA]</scope>
    <source>
        <strain evidence="3 4">DSM 22274</strain>
    </source>
</reference>
<evidence type="ECO:0000313" key="3">
    <source>
        <dbReference type="EMBL" id="SEE25274.1"/>
    </source>
</evidence>
<dbReference type="GO" id="GO:0005694">
    <property type="term" value="C:chromosome"/>
    <property type="evidence" value="ECO:0007669"/>
    <property type="project" value="TreeGrafter"/>
</dbReference>
<feature type="domain" description="ParB-like N-terminal" evidence="2">
    <location>
        <begin position="6"/>
        <end position="97"/>
    </location>
</feature>
<organism evidence="3 4">
    <name type="scientific">Arthrobacter alpinus</name>
    <dbReference type="NCBI Taxonomy" id="656366"/>
    <lineage>
        <taxon>Bacteria</taxon>
        <taxon>Bacillati</taxon>
        <taxon>Actinomycetota</taxon>
        <taxon>Actinomycetes</taxon>
        <taxon>Micrococcales</taxon>
        <taxon>Micrococcaceae</taxon>
        <taxon>Arthrobacter</taxon>
    </lineage>
</organism>
<feature type="region of interest" description="Disordered" evidence="1">
    <location>
        <begin position="403"/>
        <end position="431"/>
    </location>
</feature>
<name>A0A1H5HC04_9MICC</name>
<dbReference type="EMBL" id="FNTV01000001">
    <property type="protein sequence ID" value="SEE25274.1"/>
    <property type="molecule type" value="Genomic_DNA"/>
</dbReference>
<accession>A0A1H5HC04</accession>
<protein>
    <submittedName>
        <fullName evidence="3">ParB/RepB/Spo0J family partition protein</fullName>
    </submittedName>
</protein>
<dbReference type="GO" id="GO:0007059">
    <property type="term" value="P:chromosome segregation"/>
    <property type="evidence" value="ECO:0007669"/>
    <property type="project" value="TreeGrafter"/>
</dbReference>
<dbReference type="InterPro" id="IPR003115">
    <property type="entry name" value="ParB_N"/>
</dbReference>
<proteinExistence type="predicted"/>
<dbReference type="PANTHER" id="PTHR33375">
    <property type="entry name" value="CHROMOSOME-PARTITIONING PROTEIN PARB-RELATED"/>
    <property type="match status" value="1"/>
</dbReference>
<evidence type="ECO:0000259" key="2">
    <source>
        <dbReference type="SMART" id="SM00470"/>
    </source>
</evidence>
<dbReference type="RefSeq" id="WP_074710806.1">
    <property type="nucleotide sequence ID" value="NZ_FNTV01000001.1"/>
</dbReference>
<dbReference type="SUPFAM" id="SSF110849">
    <property type="entry name" value="ParB/Sulfiredoxin"/>
    <property type="match status" value="1"/>
</dbReference>
<dbReference type="Proteomes" id="UP000182725">
    <property type="component" value="Unassembled WGS sequence"/>
</dbReference>
<feature type="compositionally biased region" description="Basic and acidic residues" evidence="1">
    <location>
        <begin position="413"/>
        <end position="431"/>
    </location>
</feature>
<dbReference type="PANTHER" id="PTHR33375:SF1">
    <property type="entry name" value="CHROMOSOME-PARTITIONING PROTEIN PARB-RELATED"/>
    <property type="match status" value="1"/>
</dbReference>
<dbReference type="AlphaFoldDB" id="A0A1H5HC04"/>
<dbReference type="InterPro" id="IPR050336">
    <property type="entry name" value="Chromosome_partition/occlusion"/>
</dbReference>
<dbReference type="SMART" id="SM00470">
    <property type="entry name" value="ParB"/>
    <property type="match status" value="1"/>
</dbReference>
<evidence type="ECO:0000313" key="4">
    <source>
        <dbReference type="Proteomes" id="UP000182725"/>
    </source>
</evidence>
<feature type="compositionally biased region" description="Polar residues" evidence="1">
    <location>
        <begin position="403"/>
        <end position="412"/>
    </location>
</feature>
<dbReference type="Gene3D" id="3.90.1530.10">
    <property type="entry name" value="Conserved hypothetical protein from pyrococcus furiosus pfu- 392566-001, ParB domain"/>
    <property type="match status" value="1"/>
</dbReference>
<dbReference type="InterPro" id="IPR036086">
    <property type="entry name" value="ParB/Sulfiredoxin_sf"/>
</dbReference>
<gene>
    <name evidence="3" type="ORF">SAMN04489740_0974</name>
</gene>
<sequence length="431" mass="48980">MTTRFEEIAIEKVRANKANIREDLGDLERLTEEIRTMGVVSPVVVYPHPELEGDYLVKDGHRRRQASINAGKSFLPCIVEEASARGEMDDIEAMLTTGRNHLALSVLEEAQGFQRLDLEGVKKLQELEDAGQPGLYDRVVGDIGSGDKRYTLDLERTIARAQQEQAKAELQERMESLGAPEAPDDATYSNKWDWVRDVEGEELSAEVHVTAGHYWSIAGYGTPEIRWYAPLAVAKPDISEAEKEHKKQLRALNAELGLSYTVRRQFIANQIRSKDGAGEVADHELLFDLLWGDILKMDEETLGDISGIHKPSDAEGYAEENAWRDRVKVVLQKMTWRQLARAATYGQQKDTDRQLRFAKNFDRTVYDWSNRRSWLEQAQTHFGYRFDQAEQDVLELFKTKGGSYSSRSLTEGTNRRVEEDVTVIKDDGAEQ</sequence>